<evidence type="ECO:0000313" key="3">
    <source>
        <dbReference type="Proteomes" id="UP001296873"/>
    </source>
</evidence>
<sequence length="151" mass="16814">MKFLCDRILVRLGRWLRAAGYDTAVAAADDADPDLVARARGDGRWLLTRDRRLVREDAGAGDPVVLLTAEKPSAAAAELRARLGVDWRAAPFTRCMLDNAELQPAGAQDRARVPEGVPDGPVMRCPVCDRVYWPGSHLRRMHRQLAMWRDA</sequence>
<protein>
    <recommendedName>
        <fullName evidence="1">Mut7-C RNAse domain-containing protein</fullName>
    </recommendedName>
</protein>
<reference evidence="2 3" key="1">
    <citation type="journal article" date="2020" name="Microorganisms">
        <title>Osmotic Adaptation and Compatible Solute Biosynthesis of Phototrophic Bacteria as Revealed from Genome Analyses.</title>
        <authorList>
            <person name="Imhoff J.F."/>
            <person name="Rahn T."/>
            <person name="Kunzel S."/>
            <person name="Keller A."/>
            <person name="Neulinger S.C."/>
        </authorList>
    </citation>
    <scope>NUCLEOTIDE SEQUENCE [LARGE SCALE GENOMIC DNA]</scope>
    <source>
        <strain evidence="2 3">DSM 9895</strain>
    </source>
</reference>
<name>A0ABS1DIF9_9PROT</name>
<organism evidence="2 3">
    <name type="scientific">Rhodovibrio sodomensis</name>
    <dbReference type="NCBI Taxonomy" id="1088"/>
    <lineage>
        <taxon>Bacteria</taxon>
        <taxon>Pseudomonadati</taxon>
        <taxon>Pseudomonadota</taxon>
        <taxon>Alphaproteobacteria</taxon>
        <taxon>Rhodospirillales</taxon>
        <taxon>Rhodovibrionaceae</taxon>
        <taxon>Rhodovibrio</taxon>
    </lineage>
</organism>
<dbReference type="PANTHER" id="PTHR39081:SF1">
    <property type="entry name" value="MUT7-C RNASE DOMAIN-CONTAINING PROTEIN"/>
    <property type="match status" value="1"/>
</dbReference>
<keyword evidence="3" id="KW-1185">Reference proteome</keyword>
<gene>
    <name evidence="2" type="ORF">CKO28_14125</name>
</gene>
<dbReference type="PANTHER" id="PTHR39081">
    <property type="entry name" value="MUT7-C DOMAIN-CONTAINING PROTEIN"/>
    <property type="match status" value="1"/>
</dbReference>
<dbReference type="Pfam" id="PF01927">
    <property type="entry name" value="Mut7-C"/>
    <property type="match status" value="1"/>
</dbReference>
<accession>A0ABS1DIF9</accession>
<dbReference type="RefSeq" id="WP_200341496.1">
    <property type="nucleotide sequence ID" value="NZ_NRRL01000040.1"/>
</dbReference>
<evidence type="ECO:0000259" key="1">
    <source>
        <dbReference type="Pfam" id="PF01927"/>
    </source>
</evidence>
<proteinExistence type="predicted"/>
<dbReference type="InterPro" id="IPR002782">
    <property type="entry name" value="Mut7-C_RNAse_dom"/>
</dbReference>
<comment type="caution">
    <text evidence="2">The sequence shown here is derived from an EMBL/GenBank/DDBJ whole genome shotgun (WGS) entry which is preliminary data.</text>
</comment>
<dbReference type="EMBL" id="NRRL01000040">
    <property type="protein sequence ID" value="MBK1669170.1"/>
    <property type="molecule type" value="Genomic_DNA"/>
</dbReference>
<evidence type="ECO:0000313" key="2">
    <source>
        <dbReference type="EMBL" id="MBK1669170.1"/>
    </source>
</evidence>
<dbReference type="Proteomes" id="UP001296873">
    <property type="component" value="Unassembled WGS sequence"/>
</dbReference>
<feature type="domain" description="Mut7-C RNAse" evidence="1">
    <location>
        <begin position="1"/>
        <end position="144"/>
    </location>
</feature>